<evidence type="ECO:0000256" key="6">
    <source>
        <dbReference type="PROSITE-ProRule" id="PRU00552"/>
    </source>
</evidence>
<feature type="domain" description="DEAD-box RNA helicase Q" evidence="10">
    <location>
        <begin position="84"/>
        <end position="112"/>
    </location>
</feature>
<dbReference type="InterPro" id="IPR027417">
    <property type="entry name" value="P-loop_NTPase"/>
</dbReference>
<feature type="compositionally biased region" description="Polar residues" evidence="7">
    <location>
        <begin position="25"/>
        <end position="36"/>
    </location>
</feature>
<name>A0A7J6NM44_PEROL</name>
<keyword evidence="3" id="KW-0378">Hydrolase</keyword>
<evidence type="ECO:0000259" key="9">
    <source>
        <dbReference type="PROSITE" id="PS51194"/>
    </source>
</evidence>
<accession>A0A7J6NM44</accession>
<protein>
    <recommendedName>
        <fullName evidence="1">RNA helicase</fullName>
        <ecNumber evidence="1">3.6.4.13</ecNumber>
    </recommendedName>
</protein>
<dbReference type="SMART" id="SM00487">
    <property type="entry name" value="DEXDc"/>
    <property type="match status" value="1"/>
</dbReference>
<dbReference type="EC" id="3.6.4.13" evidence="1"/>
<keyword evidence="2" id="KW-0547">Nucleotide-binding</keyword>
<dbReference type="CDD" id="cd18787">
    <property type="entry name" value="SF2_C_DEAD"/>
    <property type="match status" value="1"/>
</dbReference>
<dbReference type="AlphaFoldDB" id="A0A7J6NM44"/>
<evidence type="ECO:0000256" key="3">
    <source>
        <dbReference type="ARBA" id="ARBA00022801"/>
    </source>
</evidence>
<dbReference type="GO" id="GO:0003724">
    <property type="term" value="F:RNA helicase activity"/>
    <property type="evidence" value="ECO:0007669"/>
    <property type="project" value="UniProtKB-EC"/>
</dbReference>
<organism evidence="11 12">
    <name type="scientific">Perkinsus olseni</name>
    <name type="common">Perkinsus atlanticus</name>
    <dbReference type="NCBI Taxonomy" id="32597"/>
    <lineage>
        <taxon>Eukaryota</taxon>
        <taxon>Sar</taxon>
        <taxon>Alveolata</taxon>
        <taxon>Perkinsozoa</taxon>
        <taxon>Perkinsea</taxon>
        <taxon>Perkinsida</taxon>
        <taxon>Perkinsidae</taxon>
        <taxon>Perkinsus</taxon>
    </lineage>
</organism>
<dbReference type="Proteomes" id="UP000541610">
    <property type="component" value="Unassembled WGS sequence"/>
</dbReference>
<evidence type="ECO:0000256" key="2">
    <source>
        <dbReference type="ARBA" id="ARBA00022741"/>
    </source>
</evidence>
<evidence type="ECO:0000313" key="11">
    <source>
        <dbReference type="EMBL" id="KAF4684161.1"/>
    </source>
</evidence>
<dbReference type="PANTHER" id="PTHR47958">
    <property type="entry name" value="ATP-DEPENDENT RNA HELICASE DBP3"/>
    <property type="match status" value="1"/>
</dbReference>
<keyword evidence="4 11" id="KW-0347">Helicase</keyword>
<feature type="region of interest" description="Disordered" evidence="7">
    <location>
        <begin position="22"/>
        <end position="51"/>
    </location>
</feature>
<evidence type="ECO:0000256" key="4">
    <source>
        <dbReference type="ARBA" id="ARBA00022806"/>
    </source>
</evidence>
<dbReference type="PROSITE" id="PS51195">
    <property type="entry name" value="Q_MOTIF"/>
    <property type="match status" value="1"/>
</dbReference>
<evidence type="ECO:0000313" key="12">
    <source>
        <dbReference type="Proteomes" id="UP000541610"/>
    </source>
</evidence>
<dbReference type="InterPro" id="IPR011545">
    <property type="entry name" value="DEAD/DEAH_box_helicase_dom"/>
</dbReference>
<dbReference type="GO" id="GO:0003676">
    <property type="term" value="F:nucleic acid binding"/>
    <property type="evidence" value="ECO:0007669"/>
    <property type="project" value="InterPro"/>
</dbReference>
<evidence type="ECO:0000256" key="7">
    <source>
        <dbReference type="SAM" id="MobiDB-lite"/>
    </source>
</evidence>
<sequence>MSSKDPASDSDLTAEVLKFMAGGKQATTVKSENGPSNDAVRSPPVSGLVGEDTAKVTVTEYSNPEASPRNQGSTATTRALASAHRWEDLDMTDELRRGILEKGFVKPSKIQELVLPLIQDGRNIIGQAQNGSGKTATFALGILSRIDIRSKCFQALILSPTRELAIQNLDVVEALGKYTGFSTQLVVPNAPGLPRNPREGRVTQQILSGTPGKVLDLITKRVIDTRNVSMFVLDEADTMIQVHNNMGAAVNNIRSVLPKNDLQILLFSATYPENVRRFALNLVPHASKIQVSKQDLTLSTIWQTFINTGKNFQNKVQILSDLYAAMNVSQSIIFVNSRVTAFNLAKMLRDEGHSVSLICGTQMTGAEQISPEYRDKIMDEFRNKVFSQVLIATDVLARGIDVPAVTLVVNFELPIDHAPGPNNGKCNYETYLHRIGRTGRFGRKGIAVNLVSEAELELVADIENYFPGTKVDELTVDEIDTLEDRLKKLR</sequence>
<feature type="domain" description="Helicase ATP-binding" evidence="8">
    <location>
        <begin position="115"/>
        <end position="289"/>
    </location>
</feature>
<dbReference type="Pfam" id="PF00271">
    <property type="entry name" value="Helicase_C"/>
    <property type="match status" value="1"/>
</dbReference>
<dbReference type="InterPro" id="IPR001650">
    <property type="entry name" value="Helicase_C-like"/>
</dbReference>
<dbReference type="PROSITE" id="PS51192">
    <property type="entry name" value="HELICASE_ATP_BIND_1"/>
    <property type="match status" value="1"/>
</dbReference>
<dbReference type="SMART" id="SM00490">
    <property type="entry name" value="HELICc"/>
    <property type="match status" value="1"/>
</dbReference>
<dbReference type="Pfam" id="PF00270">
    <property type="entry name" value="DEAD"/>
    <property type="match status" value="1"/>
</dbReference>
<dbReference type="SUPFAM" id="SSF52540">
    <property type="entry name" value="P-loop containing nucleoside triphosphate hydrolases"/>
    <property type="match status" value="1"/>
</dbReference>
<evidence type="ECO:0000256" key="1">
    <source>
        <dbReference type="ARBA" id="ARBA00012552"/>
    </source>
</evidence>
<proteinExistence type="predicted"/>
<dbReference type="Gene3D" id="3.40.50.300">
    <property type="entry name" value="P-loop containing nucleotide triphosphate hydrolases"/>
    <property type="match status" value="2"/>
</dbReference>
<comment type="caution">
    <text evidence="11">The sequence shown here is derived from an EMBL/GenBank/DDBJ whole genome shotgun (WGS) entry which is preliminary data.</text>
</comment>
<feature type="short sequence motif" description="Q motif" evidence="6">
    <location>
        <begin position="84"/>
        <end position="112"/>
    </location>
</feature>
<keyword evidence="5" id="KW-0067">ATP-binding</keyword>
<reference evidence="11 12" key="1">
    <citation type="submission" date="2020-04" db="EMBL/GenBank/DDBJ databases">
        <title>Perkinsus olseni comparative genomics.</title>
        <authorList>
            <person name="Bogema D.R."/>
        </authorList>
    </citation>
    <scope>NUCLEOTIDE SEQUENCE [LARGE SCALE GENOMIC DNA]</scope>
    <source>
        <strain evidence="11">00978-12</strain>
    </source>
</reference>
<evidence type="ECO:0000256" key="5">
    <source>
        <dbReference type="ARBA" id="ARBA00022840"/>
    </source>
</evidence>
<dbReference type="EMBL" id="JABANP010000326">
    <property type="protein sequence ID" value="KAF4684161.1"/>
    <property type="molecule type" value="Genomic_DNA"/>
</dbReference>
<dbReference type="PROSITE" id="PS51194">
    <property type="entry name" value="HELICASE_CTER"/>
    <property type="match status" value="1"/>
</dbReference>
<feature type="domain" description="Helicase C-terminal" evidence="9">
    <location>
        <begin position="318"/>
        <end position="490"/>
    </location>
</feature>
<dbReference type="InterPro" id="IPR014014">
    <property type="entry name" value="RNA_helicase_DEAD_Q_motif"/>
</dbReference>
<dbReference type="GO" id="GO:0005524">
    <property type="term" value="F:ATP binding"/>
    <property type="evidence" value="ECO:0007669"/>
    <property type="project" value="UniProtKB-KW"/>
</dbReference>
<dbReference type="InterPro" id="IPR014001">
    <property type="entry name" value="Helicase_ATP-bd"/>
</dbReference>
<dbReference type="GO" id="GO:0016787">
    <property type="term" value="F:hydrolase activity"/>
    <property type="evidence" value="ECO:0007669"/>
    <property type="project" value="UniProtKB-KW"/>
</dbReference>
<evidence type="ECO:0000259" key="8">
    <source>
        <dbReference type="PROSITE" id="PS51192"/>
    </source>
</evidence>
<dbReference type="OrthoDB" id="10265785at2759"/>
<gene>
    <name evidence="11" type="primary">DDX25</name>
    <name evidence="11" type="ORF">FOZ60_008182</name>
</gene>
<evidence type="ECO:0000259" key="10">
    <source>
        <dbReference type="PROSITE" id="PS51195"/>
    </source>
</evidence>